<proteinExistence type="predicted"/>
<evidence type="ECO:0000313" key="2">
    <source>
        <dbReference type="Proteomes" id="UP000317940"/>
    </source>
</evidence>
<dbReference type="OrthoDB" id="3538584at2"/>
<dbReference type="EMBL" id="VIWT01000009">
    <property type="protein sequence ID" value="TWF71452.1"/>
    <property type="molecule type" value="Genomic_DNA"/>
</dbReference>
<dbReference type="Proteomes" id="UP000317940">
    <property type="component" value="Unassembled WGS sequence"/>
</dbReference>
<protein>
    <submittedName>
        <fullName evidence="1">Uncharacterized protein</fullName>
    </submittedName>
</protein>
<reference evidence="1 2" key="1">
    <citation type="submission" date="2019-06" db="EMBL/GenBank/DDBJ databases">
        <title>Sequencing the genomes of 1000 actinobacteria strains.</title>
        <authorList>
            <person name="Klenk H.-P."/>
        </authorList>
    </citation>
    <scope>NUCLEOTIDE SEQUENCE [LARGE SCALE GENOMIC DNA]</scope>
    <source>
        <strain evidence="1 2">DSM 44826</strain>
    </source>
</reference>
<comment type="caution">
    <text evidence="1">The sequence shown here is derived from an EMBL/GenBank/DDBJ whole genome shotgun (WGS) entry which is preliminary data.</text>
</comment>
<keyword evidence="2" id="KW-1185">Reference proteome</keyword>
<evidence type="ECO:0000313" key="1">
    <source>
        <dbReference type="EMBL" id="TWF71452.1"/>
    </source>
</evidence>
<dbReference type="RefSeq" id="WP_145911667.1">
    <property type="nucleotide sequence ID" value="NZ_BAAAMZ010000028.1"/>
</dbReference>
<name>A0A561S9A6_9ACTN</name>
<sequence length="122" mass="12248">MTRRHTTIGAGLLAVVLAGGVGLAVQANASGERSANTPSQTRAIPGYQVVRLGNANVGNFERRTVYCPAGKKAIGGGAEARGNDSILNGSFPTDNNDGWIGVGHQPGAGSVGISVFAICADA</sequence>
<gene>
    <name evidence="1" type="ORF">FHX73_1982</name>
</gene>
<accession>A0A561S9A6</accession>
<dbReference type="AlphaFoldDB" id="A0A561S9A6"/>
<organism evidence="1 2">
    <name type="scientific">Kitasatospora viridis</name>
    <dbReference type="NCBI Taxonomy" id="281105"/>
    <lineage>
        <taxon>Bacteria</taxon>
        <taxon>Bacillati</taxon>
        <taxon>Actinomycetota</taxon>
        <taxon>Actinomycetes</taxon>
        <taxon>Kitasatosporales</taxon>
        <taxon>Streptomycetaceae</taxon>
        <taxon>Kitasatospora</taxon>
    </lineage>
</organism>